<keyword evidence="3" id="KW-1185">Reference proteome</keyword>
<organism evidence="2 3">
    <name type="scientific">Urechidicola vernalis</name>
    <dbReference type="NCBI Taxonomy" id="3075600"/>
    <lineage>
        <taxon>Bacteria</taxon>
        <taxon>Pseudomonadati</taxon>
        <taxon>Bacteroidota</taxon>
        <taxon>Flavobacteriia</taxon>
        <taxon>Flavobacteriales</taxon>
        <taxon>Flavobacteriaceae</taxon>
        <taxon>Urechidicola</taxon>
    </lineage>
</organism>
<sequence length="251" mass="29507">MIKFFRKIRQKLLSEGKTGKYLKYAIGEIILVVVGILIALQINTWNEEKKERVQEQKYLNEIKENLESDLLQIENIRNTYQYISTKGDSILVFIKDAKPKTTNYNKLWENIIEFTYVPSFQSQKNGYNNLISAGNINQIKNQKLLREISTHYSNVEHYNELVRQTIYESSQWDIHPPIKDLMGKKEFLADLGYDFQTTSISEDDLSKNEKLISGLIYRKQWMEVGLRVTKLWSDSTNNLINIITNEINKKK</sequence>
<protein>
    <submittedName>
        <fullName evidence="2">DUF6090 family protein</fullName>
    </submittedName>
</protein>
<name>A0ABU2Y7F1_9FLAO</name>
<keyword evidence="1" id="KW-0472">Membrane</keyword>
<proteinExistence type="predicted"/>
<dbReference type="Proteomes" id="UP001252186">
    <property type="component" value="Unassembled WGS sequence"/>
</dbReference>
<evidence type="ECO:0000313" key="2">
    <source>
        <dbReference type="EMBL" id="MDT0554121.1"/>
    </source>
</evidence>
<reference evidence="2 3" key="1">
    <citation type="submission" date="2023-09" db="EMBL/GenBank/DDBJ databases">
        <authorList>
            <person name="Rey-Velasco X."/>
        </authorList>
    </citation>
    <scope>NUCLEOTIDE SEQUENCE [LARGE SCALE GENOMIC DNA]</scope>
    <source>
        <strain evidence="2 3">P050</strain>
    </source>
</reference>
<feature type="transmembrane region" description="Helical" evidence="1">
    <location>
        <begin position="21"/>
        <end position="42"/>
    </location>
</feature>
<dbReference type="RefSeq" id="WP_311594205.1">
    <property type="nucleotide sequence ID" value="NZ_JAVRHV010000007.1"/>
</dbReference>
<keyword evidence="1" id="KW-0812">Transmembrane</keyword>
<accession>A0ABU2Y7F1</accession>
<evidence type="ECO:0000313" key="3">
    <source>
        <dbReference type="Proteomes" id="UP001252186"/>
    </source>
</evidence>
<keyword evidence="1" id="KW-1133">Transmembrane helix</keyword>
<dbReference type="InterPro" id="IPR045749">
    <property type="entry name" value="DUF6090"/>
</dbReference>
<comment type="caution">
    <text evidence="2">The sequence shown here is derived from an EMBL/GenBank/DDBJ whole genome shotgun (WGS) entry which is preliminary data.</text>
</comment>
<gene>
    <name evidence="2" type="ORF">RM519_12750</name>
</gene>
<dbReference type="Pfam" id="PF19578">
    <property type="entry name" value="DUF6090"/>
    <property type="match status" value="1"/>
</dbReference>
<dbReference type="EMBL" id="JAVRHV010000007">
    <property type="protein sequence ID" value="MDT0554121.1"/>
    <property type="molecule type" value="Genomic_DNA"/>
</dbReference>
<evidence type="ECO:0000256" key="1">
    <source>
        <dbReference type="SAM" id="Phobius"/>
    </source>
</evidence>